<dbReference type="SUPFAM" id="SSF50952">
    <property type="entry name" value="Soluble quinoprotein glucose dehydrogenase"/>
    <property type="match status" value="1"/>
</dbReference>
<dbReference type="Gene3D" id="2.120.10.30">
    <property type="entry name" value="TolB, C-terminal domain"/>
    <property type="match status" value="1"/>
</dbReference>
<evidence type="ECO:0000259" key="1">
    <source>
        <dbReference type="Pfam" id="PF07995"/>
    </source>
</evidence>
<gene>
    <name evidence="2" type="ORF">METZ01_LOCUS188006</name>
</gene>
<reference evidence="2" key="1">
    <citation type="submission" date="2018-05" db="EMBL/GenBank/DDBJ databases">
        <authorList>
            <person name="Lanie J.A."/>
            <person name="Ng W.-L."/>
            <person name="Kazmierczak K.M."/>
            <person name="Andrzejewski T.M."/>
            <person name="Davidsen T.M."/>
            <person name="Wayne K.J."/>
            <person name="Tettelin H."/>
            <person name="Glass J.I."/>
            <person name="Rusch D."/>
            <person name="Podicherti R."/>
            <person name="Tsui H.-C.T."/>
            <person name="Winkler M.E."/>
        </authorList>
    </citation>
    <scope>NUCLEOTIDE SEQUENCE</scope>
</reference>
<name>A0A382DAU4_9ZZZZ</name>
<dbReference type="InterPro" id="IPR011042">
    <property type="entry name" value="6-blade_b-propeller_TolB-like"/>
</dbReference>
<protein>
    <recommendedName>
        <fullName evidence="1">Glucose/Sorbosone dehydrogenase domain-containing protein</fullName>
    </recommendedName>
</protein>
<dbReference type="Pfam" id="PF07995">
    <property type="entry name" value="GSDH"/>
    <property type="match status" value="1"/>
</dbReference>
<evidence type="ECO:0000313" key="2">
    <source>
        <dbReference type="EMBL" id="SVB35152.1"/>
    </source>
</evidence>
<dbReference type="InterPro" id="IPR011041">
    <property type="entry name" value="Quinoprot_gluc/sorb_DH_b-prop"/>
</dbReference>
<dbReference type="PANTHER" id="PTHR19328">
    <property type="entry name" value="HEDGEHOG-INTERACTING PROTEIN"/>
    <property type="match status" value="1"/>
</dbReference>
<dbReference type="PANTHER" id="PTHR19328:SF75">
    <property type="entry name" value="ALDOSE SUGAR DEHYDROGENASE YLII"/>
    <property type="match status" value="1"/>
</dbReference>
<accession>A0A382DAU4</accession>
<dbReference type="EMBL" id="UINC01038313">
    <property type="protein sequence ID" value="SVB35152.1"/>
    <property type="molecule type" value="Genomic_DNA"/>
</dbReference>
<proteinExistence type="predicted"/>
<sequence length="210" mass="23890">MQTRTKIIQIFLFLLLFQTPAFTKDYKLVEIFSGLNKPWGMSFIDNDNLLLTQKSGGIFKINLKNKEITELKHDLNVFEAGWQAGMLDIHYFDGNVFVSYTEKMDGMNTSTSVATGRLVDDKLVNFRNIFQSTPPIDTDLHWGSRLAIKDNVLYASVGERAMGNAAQDPSNHFGKIIRINLDGSIPKDNPVFEDNENWLPEIYQIGLRNP</sequence>
<organism evidence="2">
    <name type="scientific">marine metagenome</name>
    <dbReference type="NCBI Taxonomy" id="408172"/>
    <lineage>
        <taxon>unclassified sequences</taxon>
        <taxon>metagenomes</taxon>
        <taxon>ecological metagenomes</taxon>
    </lineage>
</organism>
<dbReference type="InterPro" id="IPR012938">
    <property type="entry name" value="Glc/Sorbosone_DH"/>
</dbReference>
<dbReference type="AlphaFoldDB" id="A0A382DAU4"/>
<feature type="non-terminal residue" evidence="2">
    <location>
        <position position="210"/>
    </location>
</feature>
<feature type="domain" description="Glucose/Sorbosone dehydrogenase" evidence="1">
    <location>
        <begin position="35"/>
        <end position="210"/>
    </location>
</feature>